<feature type="signal peptide" evidence="1">
    <location>
        <begin position="1"/>
        <end position="20"/>
    </location>
</feature>
<organism evidence="2 3">
    <name type="scientific">Brachionus plicatilis</name>
    <name type="common">Marine rotifer</name>
    <name type="synonym">Brachionus muelleri</name>
    <dbReference type="NCBI Taxonomy" id="10195"/>
    <lineage>
        <taxon>Eukaryota</taxon>
        <taxon>Metazoa</taxon>
        <taxon>Spiralia</taxon>
        <taxon>Gnathifera</taxon>
        <taxon>Rotifera</taxon>
        <taxon>Eurotatoria</taxon>
        <taxon>Monogononta</taxon>
        <taxon>Pseudotrocha</taxon>
        <taxon>Ploima</taxon>
        <taxon>Brachionidae</taxon>
        <taxon>Brachionus</taxon>
    </lineage>
</organism>
<keyword evidence="3" id="KW-1185">Reference proteome</keyword>
<gene>
    <name evidence="2" type="ORF">BpHYR1_019214</name>
</gene>
<evidence type="ECO:0000313" key="2">
    <source>
        <dbReference type="EMBL" id="RNA10692.1"/>
    </source>
</evidence>
<name>A0A3M7QHG5_BRAPC</name>
<feature type="chain" id="PRO_5018039913" evidence="1">
    <location>
        <begin position="21"/>
        <end position="307"/>
    </location>
</feature>
<dbReference type="EMBL" id="REGN01006129">
    <property type="protein sequence ID" value="RNA10692.1"/>
    <property type="molecule type" value="Genomic_DNA"/>
</dbReference>
<keyword evidence="1" id="KW-0732">Signal</keyword>
<dbReference type="Proteomes" id="UP000276133">
    <property type="component" value="Unassembled WGS sequence"/>
</dbReference>
<reference evidence="2 3" key="1">
    <citation type="journal article" date="2018" name="Sci. Rep.">
        <title>Genomic signatures of local adaptation to the degree of environmental predictability in rotifers.</title>
        <authorList>
            <person name="Franch-Gras L."/>
            <person name="Hahn C."/>
            <person name="Garcia-Roger E.M."/>
            <person name="Carmona M.J."/>
            <person name="Serra M."/>
            <person name="Gomez A."/>
        </authorList>
    </citation>
    <scope>NUCLEOTIDE SEQUENCE [LARGE SCALE GENOMIC DNA]</scope>
    <source>
        <strain evidence="2">HYR1</strain>
    </source>
</reference>
<dbReference type="AlphaFoldDB" id="A0A3M7QHG5"/>
<comment type="caution">
    <text evidence="2">The sequence shown here is derived from an EMBL/GenBank/DDBJ whole genome shotgun (WGS) entry which is preliminary data.</text>
</comment>
<sequence>MKISTLILISIYFFLEEVVAINWNYDHANKLNWALGCDFNENNLKNVLSKGEQCGPKCVQTPGCTHFTWTNFRDGTCWMKKGPVAKSNAFVLNHSGAVCGILDLASSGSGQLKENVLTTRHAAYEVGACELPSADYAVTLPVALGNIESLGHLKFDPKYCGHVFEIDCGNGKLDIIVTNSNLGGGLDLYASSWGLATNNKPPGQTYCNVKLSNRNTFRNSGYQCYHATGETNNNYYRNVGLFNTNDKLVVSAKYRGVNGAHRGNNGYWAFDGWGTGNDRVTFYFEDGTSHSVYLRDCKDGSKKQFWS</sequence>
<protein>
    <submittedName>
        <fullName evidence="2">SCP-like extracellular</fullName>
    </submittedName>
</protein>
<evidence type="ECO:0000256" key="1">
    <source>
        <dbReference type="SAM" id="SignalP"/>
    </source>
</evidence>
<evidence type="ECO:0000313" key="3">
    <source>
        <dbReference type="Proteomes" id="UP000276133"/>
    </source>
</evidence>
<dbReference type="OrthoDB" id="568194at2759"/>
<dbReference type="Gene3D" id="3.50.4.10">
    <property type="entry name" value="Hepatocyte Growth Factor"/>
    <property type="match status" value="1"/>
</dbReference>
<proteinExistence type="predicted"/>
<accession>A0A3M7QHG5</accession>